<feature type="transmembrane region" description="Helical" evidence="8">
    <location>
        <begin position="931"/>
        <end position="959"/>
    </location>
</feature>
<evidence type="ECO:0000256" key="4">
    <source>
        <dbReference type="ARBA" id="ARBA00022741"/>
    </source>
</evidence>
<feature type="transmembrane region" description="Helical" evidence="8">
    <location>
        <begin position="889"/>
        <end position="911"/>
    </location>
</feature>
<keyword evidence="3 8" id="KW-0812">Transmembrane</keyword>
<evidence type="ECO:0000256" key="3">
    <source>
        <dbReference type="ARBA" id="ARBA00022692"/>
    </source>
</evidence>
<accession>A0ABR2V5Y9</accession>
<feature type="domain" description="ABC transporter" evidence="9">
    <location>
        <begin position="1211"/>
        <end position="1470"/>
    </location>
</feature>
<dbReference type="PANTHER" id="PTHR24223">
    <property type="entry name" value="ATP-BINDING CASSETTE SUB-FAMILY C"/>
    <property type="match status" value="1"/>
</dbReference>
<sequence>MVFSTCTADNSIGPGVSGCRDEFDFTILFELVFFSLVPSVVFIILSIWRSIMLLAKPTIVNAPILQLVKLCAIMAYVGLQLALLVLVSIGPFGVTGLFVACTVMTFVAAVCMIGLSCLDHARSPRPSMLLSGYLFLTLLFDMAQTRTFWLASSTRSELAFAGVFTAAMGTKILLLLLEAQHKTRWIRWDTKDPHSPEETSGIFDLGVYFWLNSLFANGYRKILKIHDLYPLDHAMNGEILHQKFQKNLSYSKLRADKHGLVKALCCTLAVPLLLPVIPRLVLLGFTFCQPFFINRLLAYLSENESVAFKNTGYGLIAACVFIYSGIALSTAIYQYFHHRSLQMARACLVTAIYTKATEAQVTADEESASVTLMSSDIERIRMGFRSLHDMWASIIEVALASWLLYNQLGVAFLAPILVVIVCSSITSYLVRFTGGWQKAWMAAAQKRVGLTAAVISNMKNLKISGLTVPVGDFVQKLRLVELAASGRFRLLIVFAAFIGFCPLYLSPVLTFAVARTSLDATKIFTSLSYLTLLSTPLTQLLQGIPQTFAGIACIQRIQAFLELDSRDDFRRALSTPREAIQSELPPGGNGSVRQVSTENALTIKDGQFGWTSNKIVLRDINITIPKESFTIIVGPVASGKSTLCKALLGELPVHKGAISAGLGLSRLAYCDQAPFLSNGTIRDNITGFSSFDSKRYSDVLNATMLVFDLDTMPDGDRTNIGSDGITLSGGQKQRVALARALYLQTDLLILDDVFSGLDADTEEQVFRGVFGPDGLLRRRRATVILCTHSVRHLPTADHIIALGSDSTVTEQGTFTDLMGKGQGYVQSLGVKSSVSSAASVNSKEDTAAPEIRPSLLNRATTATSAFSEPGDKNRQLGDRGVYKHYIKSMGYFLSVSVIFWGIAQGFTHNFATVWLTYWSNDLESASPLHSWSYYLGIYGLLSAGALLTLLGLAVVVFYFSVMKAGASIHGEALETLIKAPLRFFTTTDQGQIINLFSQDINLIDTELPNGLLNAVSCIFVATGQAAVLVTTSPYIAISYPFLVALLWLIQRFYLRTSRQMRLLDLEAKAPLYTHFLDTTKGIITLRAFGFLSEDKAKNTRLLDTSQRPAYLLQMIQNWLNLVLGLVVMAIAVLLTALAVETHSNSGFTGASLVTLMSFGEQLTVIVLYMTQLETSLGAITRLRNFNATIQPEDKPEEDILPPKEWPQQGAVELRGVSASYGVTNDEDIAEKPDLALRDVRLSIAPGERIAICGRTGSGKSSLIALLLKLLDPTAETAEGIYIDKTALHKVDRATLRQRIIAVPQEAVFLPDGSSFRANLDPFDASTPEDCQSVLEVVDLWPFAQERGGLEAGMSPGTVSQGQRQLFSLARAVLRRRIRAKSLGIGGGGSEGGILLLDEVSSSVDQETERAIQEIIRVEFKAYTVIAISHRLDMVIDFDRVVVMDKGEIIEVGNPRTLSGDETTRFGELWKAGGNRAQ</sequence>
<feature type="domain" description="ABC transporter" evidence="9">
    <location>
        <begin position="595"/>
        <end position="830"/>
    </location>
</feature>
<feature type="transmembrane region" description="Helical" evidence="8">
    <location>
        <begin position="95"/>
        <end position="118"/>
    </location>
</feature>
<dbReference type="Pfam" id="PF24357">
    <property type="entry name" value="TMD0_ABC"/>
    <property type="match status" value="1"/>
</dbReference>
<feature type="transmembrane region" description="Helical" evidence="8">
    <location>
        <begin position="31"/>
        <end position="55"/>
    </location>
</feature>
<evidence type="ECO:0000256" key="8">
    <source>
        <dbReference type="SAM" id="Phobius"/>
    </source>
</evidence>
<feature type="transmembrane region" description="Helical" evidence="8">
    <location>
        <begin position="313"/>
        <end position="336"/>
    </location>
</feature>
<reference evidence="11 12" key="1">
    <citation type="journal article" date="2024" name="J. Plant Pathol.">
        <title>Sequence and assembly of the genome of Seiridium unicorne, isolate CBS 538.82, causal agent of cypress canker disease.</title>
        <authorList>
            <person name="Scali E."/>
            <person name="Rocca G.D."/>
            <person name="Danti R."/>
            <person name="Garbelotto M."/>
            <person name="Barberini S."/>
            <person name="Baroncelli R."/>
            <person name="Emiliani G."/>
        </authorList>
    </citation>
    <scope>NUCLEOTIDE SEQUENCE [LARGE SCALE GENOMIC DNA]</scope>
    <source>
        <strain evidence="11 12">BM-138-508</strain>
    </source>
</reference>
<proteinExistence type="predicted"/>
<dbReference type="SMART" id="SM00382">
    <property type="entry name" value="AAA"/>
    <property type="match status" value="2"/>
</dbReference>
<evidence type="ECO:0000313" key="11">
    <source>
        <dbReference type="EMBL" id="KAK9422320.1"/>
    </source>
</evidence>
<evidence type="ECO:0000256" key="1">
    <source>
        <dbReference type="ARBA" id="ARBA00004141"/>
    </source>
</evidence>
<dbReference type="CDD" id="cd18580">
    <property type="entry name" value="ABC_6TM_ABCC_D2"/>
    <property type="match status" value="1"/>
</dbReference>
<dbReference type="InterPro" id="IPR044726">
    <property type="entry name" value="ABCC_6TM_D2"/>
</dbReference>
<evidence type="ECO:0000256" key="2">
    <source>
        <dbReference type="ARBA" id="ARBA00022448"/>
    </source>
</evidence>
<feature type="domain" description="ABC transmembrane type-1" evidence="10">
    <location>
        <begin position="897"/>
        <end position="1174"/>
    </location>
</feature>
<evidence type="ECO:0000256" key="6">
    <source>
        <dbReference type="ARBA" id="ARBA00022989"/>
    </source>
</evidence>
<evidence type="ECO:0000259" key="10">
    <source>
        <dbReference type="PROSITE" id="PS50929"/>
    </source>
</evidence>
<evidence type="ECO:0000313" key="12">
    <source>
        <dbReference type="Proteomes" id="UP001408356"/>
    </source>
</evidence>
<feature type="transmembrane region" description="Helical" evidence="8">
    <location>
        <begin position="1035"/>
        <end position="1054"/>
    </location>
</feature>
<feature type="transmembrane region" description="Helical" evidence="8">
    <location>
        <begin position="411"/>
        <end position="430"/>
    </location>
</feature>
<dbReference type="InterPro" id="IPR027417">
    <property type="entry name" value="P-loop_NTPase"/>
</dbReference>
<dbReference type="PANTHER" id="PTHR24223:SF345">
    <property type="entry name" value="ABC MULTIDRUG TRANSPORTER (EUROFUNG)"/>
    <property type="match status" value="1"/>
</dbReference>
<dbReference type="PROSITE" id="PS50893">
    <property type="entry name" value="ABC_TRANSPORTER_2"/>
    <property type="match status" value="2"/>
</dbReference>
<dbReference type="Pfam" id="PF00005">
    <property type="entry name" value="ABC_tran"/>
    <property type="match status" value="2"/>
</dbReference>
<comment type="subcellular location">
    <subcellularLocation>
        <location evidence="1">Membrane</location>
        <topology evidence="1">Multi-pass membrane protein</topology>
    </subcellularLocation>
</comment>
<dbReference type="InterPro" id="IPR003439">
    <property type="entry name" value="ABC_transporter-like_ATP-bd"/>
</dbReference>
<feature type="transmembrane region" description="Helical" evidence="8">
    <location>
        <begin position="488"/>
        <end position="511"/>
    </location>
</feature>
<keyword evidence="6 8" id="KW-1133">Transmembrane helix</keyword>
<feature type="transmembrane region" description="Helical" evidence="8">
    <location>
        <begin position="67"/>
        <end position="89"/>
    </location>
</feature>
<feature type="transmembrane region" description="Helical" evidence="8">
    <location>
        <begin position="130"/>
        <end position="152"/>
    </location>
</feature>
<gene>
    <name evidence="11" type="ORF">SUNI508_04999</name>
</gene>
<dbReference type="CDD" id="cd03250">
    <property type="entry name" value="ABCC_MRP_domain1"/>
    <property type="match status" value="1"/>
</dbReference>
<dbReference type="InterPro" id="IPR050173">
    <property type="entry name" value="ABC_transporter_C-like"/>
</dbReference>
<name>A0ABR2V5Y9_9PEZI</name>
<dbReference type="Pfam" id="PF00664">
    <property type="entry name" value="ABC_membrane"/>
    <property type="match status" value="1"/>
</dbReference>
<keyword evidence="2" id="KW-0813">Transport</keyword>
<dbReference type="InterPro" id="IPR017871">
    <property type="entry name" value="ABC_transporter-like_CS"/>
</dbReference>
<feature type="transmembrane region" description="Helical" evidence="8">
    <location>
        <begin position="1010"/>
        <end position="1029"/>
    </location>
</feature>
<evidence type="ECO:0000256" key="5">
    <source>
        <dbReference type="ARBA" id="ARBA00022840"/>
    </source>
</evidence>
<feature type="transmembrane region" description="Helical" evidence="8">
    <location>
        <begin position="1118"/>
        <end position="1139"/>
    </location>
</feature>
<keyword evidence="12" id="KW-1185">Reference proteome</keyword>
<dbReference type="PROSITE" id="PS50929">
    <property type="entry name" value="ABC_TM1F"/>
    <property type="match status" value="2"/>
</dbReference>
<feature type="transmembrane region" description="Helical" evidence="8">
    <location>
        <begin position="158"/>
        <end position="177"/>
    </location>
</feature>
<evidence type="ECO:0000259" key="9">
    <source>
        <dbReference type="PROSITE" id="PS50893"/>
    </source>
</evidence>
<keyword evidence="5" id="KW-0067">ATP-binding</keyword>
<feature type="transmembrane region" description="Helical" evidence="8">
    <location>
        <begin position="260"/>
        <end position="293"/>
    </location>
</feature>
<dbReference type="InterPro" id="IPR003593">
    <property type="entry name" value="AAA+_ATPase"/>
</dbReference>
<evidence type="ECO:0000256" key="7">
    <source>
        <dbReference type="ARBA" id="ARBA00023136"/>
    </source>
</evidence>
<comment type="caution">
    <text evidence="11">The sequence shown here is derived from an EMBL/GenBank/DDBJ whole genome shotgun (WGS) entry which is preliminary data.</text>
</comment>
<dbReference type="InterPro" id="IPR044746">
    <property type="entry name" value="ABCC_6TM_D1"/>
</dbReference>
<dbReference type="EMBL" id="JARVKF010000124">
    <property type="protein sequence ID" value="KAK9422320.1"/>
    <property type="molecule type" value="Genomic_DNA"/>
</dbReference>
<dbReference type="SUPFAM" id="SSF90123">
    <property type="entry name" value="ABC transporter transmembrane region"/>
    <property type="match status" value="2"/>
</dbReference>
<organism evidence="11 12">
    <name type="scientific">Seiridium unicorne</name>
    <dbReference type="NCBI Taxonomy" id="138068"/>
    <lineage>
        <taxon>Eukaryota</taxon>
        <taxon>Fungi</taxon>
        <taxon>Dikarya</taxon>
        <taxon>Ascomycota</taxon>
        <taxon>Pezizomycotina</taxon>
        <taxon>Sordariomycetes</taxon>
        <taxon>Xylariomycetidae</taxon>
        <taxon>Amphisphaeriales</taxon>
        <taxon>Sporocadaceae</taxon>
        <taxon>Seiridium</taxon>
    </lineage>
</organism>
<keyword evidence="7 8" id="KW-0472">Membrane</keyword>
<dbReference type="CDD" id="cd18579">
    <property type="entry name" value="ABC_6TM_ABCC_D1"/>
    <property type="match status" value="1"/>
</dbReference>
<dbReference type="InterPro" id="IPR036640">
    <property type="entry name" value="ABC1_TM_sf"/>
</dbReference>
<dbReference type="SUPFAM" id="SSF52540">
    <property type="entry name" value="P-loop containing nucleoside triphosphate hydrolases"/>
    <property type="match status" value="2"/>
</dbReference>
<dbReference type="PROSITE" id="PS00211">
    <property type="entry name" value="ABC_TRANSPORTER_1"/>
    <property type="match status" value="2"/>
</dbReference>
<protein>
    <submittedName>
        <fullName evidence="11">ABC multidrug transporter</fullName>
    </submittedName>
</protein>
<dbReference type="Gene3D" id="3.40.50.300">
    <property type="entry name" value="P-loop containing nucleotide triphosphate hydrolases"/>
    <property type="match status" value="2"/>
</dbReference>
<keyword evidence="4" id="KW-0547">Nucleotide-binding</keyword>
<feature type="domain" description="ABC transmembrane type-1" evidence="10">
    <location>
        <begin position="280"/>
        <end position="546"/>
    </location>
</feature>
<dbReference type="Proteomes" id="UP001408356">
    <property type="component" value="Unassembled WGS sequence"/>
</dbReference>
<dbReference type="InterPro" id="IPR056227">
    <property type="entry name" value="TMD0_ABC"/>
</dbReference>
<dbReference type="Gene3D" id="1.20.1560.10">
    <property type="entry name" value="ABC transporter type 1, transmembrane domain"/>
    <property type="match status" value="2"/>
</dbReference>
<dbReference type="InterPro" id="IPR011527">
    <property type="entry name" value="ABC1_TM_dom"/>
</dbReference>